<sequence length="457" mass="49503">MRTGSRSSAAARRPRAMVLDEVWRELDGVEPLSGPDGGPLSRTVKLILDPLVIRPVQNPLCAGPIVTADGARLLATRVHASADVLRAAAVWFTLLKRVRRALRITDGNPQDLYFQRCFELATGYGAPDPLRDESVAEDTLRDMHEFAAGRTTQALKAHVTDPARARQLNALIDVAWGRRPLSGAATGDHAHTIDVVLDACPGARLEQDGDDGRQALDTLIAGHAGTHHGIALWTTEVSAHRLGLTGHPVPGPPRLGASASTSTLGLPFDRSVYERVFTVLRASTDRAELPPIHELVTTEIARSCSPWSLLDESLRVAATTGAALATGLRPIGTASPPSAADTTAVRVINGRWQREAYVLQARRLTVSADATSLPEANPLTAIAAELREPWRPYLRRLWVRLHGRDVREFSVHEPDELWDLLDGVARSVILDHRMRVKQALSAIPLTDAADAPESRAS</sequence>
<gene>
    <name evidence="1" type="ORF">RW1_094_00440</name>
</gene>
<reference evidence="1 2" key="1">
    <citation type="submission" date="2014-02" db="EMBL/GenBank/DDBJ databases">
        <title>Whole genome shotgun sequence of Rhodococcus wratislaviensis NBRC 100605.</title>
        <authorList>
            <person name="Hosoyama A."/>
            <person name="Tsuchikane K."/>
            <person name="Yoshida I."/>
            <person name="Ohji S."/>
            <person name="Ichikawa N."/>
            <person name="Yamazoe A."/>
            <person name="Fujita N."/>
        </authorList>
    </citation>
    <scope>NUCLEOTIDE SEQUENCE [LARGE SCALE GENOMIC DNA]</scope>
    <source>
        <strain evidence="1 2">NBRC 100605</strain>
    </source>
</reference>
<comment type="caution">
    <text evidence="1">The sequence shown here is derived from an EMBL/GenBank/DDBJ whole genome shotgun (WGS) entry which is preliminary data.</text>
</comment>
<dbReference type="Proteomes" id="UP000019491">
    <property type="component" value="Unassembled WGS sequence"/>
</dbReference>
<protein>
    <submittedName>
        <fullName evidence="1">Uncharacterized protein</fullName>
    </submittedName>
</protein>
<name>X0RG47_RHOWR</name>
<dbReference type="AlphaFoldDB" id="X0RG47"/>
<accession>X0RG47</accession>
<proteinExistence type="predicted"/>
<evidence type="ECO:0000313" key="1">
    <source>
        <dbReference type="EMBL" id="GAF50005.1"/>
    </source>
</evidence>
<evidence type="ECO:0000313" key="2">
    <source>
        <dbReference type="Proteomes" id="UP000019491"/>
    </source>
</evidence>
<dbReference type="EMBL" id="BAWF01000094">
    <property type="protein sequence ID" value="GAF50005.1"/>
    <property type="molecule type" value="Genomic_DNA"/>
</dbReference>
<organism evidence="1 2">
    <name type="scientific">Rhodococcus wratislaviensis NBRC 100605</name>
    <dbReference type="NCBI Taxonomy" id="1219028"/>
    <lineage>
        <taxon>Bacteria</taxon>
        <taxon>Bacillati</taxon>
        <taxon>Actinomycetota</taxon>
        <taxon>Actinomycetes</taxon>
        <taxon>Mycobacteriales</taxon>
        <taxon>Nocardiaceae</taxon>
        <taxon>Rhodococcus</taxon>
    </lineage>
</organism>
<keyword evidence="2" id="KW-1185">Reference proteome</keyword>